<dbReference type="GO" id="GO:0007165">
    <property type="term" value="P:signal transduction"/>
    <property type="evidence" value="ECO:0007669"/>
    <property type="project" value="UniProtKB-KW"/>
</dbReference>
<keyword evidence="6" id="KW-0807">Transducer</keyword>
<keyword evidence="6 8" id="KW-0675">Receptor</keyword>
<dbReference type="InterPro" id="IPR013604">
    <property type="entry name" value="7TM_chemorcpt"/>
</dbReference>
<gene>
    <name evidence="8" type="primary">Gr8a</name>
</gene>
<evidence type="ECO:0000256" key="6">
    <source>
        <dbReference type="RuleBase" id="RU363108"/>
    </source>
</evidence>
<feature type="transmembrane region" description="Helical" evidence="6">
    <location>
        <begin position="282"/>
        <end position="306"/>
    </location>
</feature>
<dbReference type="AlphaFoldDB" id="A0AB39ZJZ3"/>
<dbReference type="GO" id="GO:0050909">
    <property type="term" value="P:sensory perception of taste"/>
    <property type="evidence" value="ECO:0007669"/>
    <property type="project" value="InterPro"/>
</dbReference>
<evidence type="ECO:0000256" key="3">
    <source>
        <dbReference type="ARBA" id="ARBA00022692"/>
    </source>
</evidence>
<keyword evidence="5 6" id="KW-0472">Membrane</keyword>
<evidence type="ECO:0000313" key="7">
    <source>
        <dbReference type="Proteomes" id="UP001652628"/>
    </source>
</evidence>
<reference evidence="8" key="1">
    <citation type="submission" date="2025-08" db="UniProtKB">
        <authorList>
            <consortium name="RefSeq"/>
        </authorList>
    </citation>
    <scope>IDENTIFICATION</scope>
</reference>
<organism evidence="7 8">
    <name type="scientific">Drosophila suzukii</name>
    <name type="common">Spotted-wing drosophila fruit fly</name>
    <dbReference type="NCBI Taxonomy" id="28584"/>
    <lineage>
        <taxon>Eukaryota</taxon>
        <taxon>Metazoa</taxon>
        <taxon>Ecdysozoa</taxon>
        <taxon>Arthropoda</taxon>
        <taxon>Hexapoda</taxon>
        <taxon>Insecta</taxon>
        <taxon>Pterygota</taxon>
        <taxon>Neoptera</taxon>
        <taxon>Endopterygota</taxon>
        <taxon>Diptera</taxon>
        <taxon>Brachycera</taxon>
        <taxon>Muscomorpha</taxon>
        <taxon>Ephydroidea</taxon>
        <taxon>Drosophilidae</taxon>
        <taxon>Drosophila</taxon>
        <taxon>Sophophora</taxon>
    </lineage>
</organism>
<evidence type="ECO:0000256" key="1">
    <source>
        <dbReference type="ARBA" id="ARBA00004651"/>
    </source>
</evidence>
<accession>A0AB39ZJZ3</accession>
<feature type="transmembrane region" description="Helical" evidence="6">
    <location>
        <begin position="131"/>
        <end position="152"/>
    </location>
</feature>
<dbReference type="GO" id="GO:0005886">
    <property type="term" value="C:plasma membrane"/>
    <property type="evidence" value="ECO:0007669"/>
    <property type="project" value="UniProtKB-SubCell"/>
</dbReference>
<evidence type="ECO:0000313" key="8">
    <source>
        <dbReference type="RefSeq" id="XP_016937252.2"/>
    </source>
</evidence>
<evidence type="ECO:0000256" key="4">
    <source>
        <dbReference type="ARBA" id="ARBA00022989"/>
    </source>
</evidence>
<keyword evidence="3 6" id="KW-0812">Transmembrane</keyword>
<comment type="caution">
    <text evidence="6">Lacks conserved residue(s) required for the propagation of feature annotation.</text>
</comment>
<evidence type="ECO:0000256" key="2">
    <source>
        <dbReference type="ARBA" id="ARBA00022475"/>
    </source>
</evidence>
<evidence type="ECO:0000256" key="5">
    <source>
        <dbReference type="ARBA" id="ARBA00023136"/>
    </source>
</evidence>
<name>A0AB39ZJZ3_DROSZ</name>
<keyword evidence="2 6" id="KW-1003">Cell membrane</keyword>
<keyword evidence="4 6" id="KW-1133">Transmembrane helix</keyword>
<feature type="transmembrane region" description="Helical" evidence="6">
    <location>
        <begin position="239"/>
        <end position="262"/>
    </location>
</feature>
<dbReference type="RefSeq" id="XP_016937252.2">
    <property type="nucleotide sequence ID" value="XM_017081763.4"/>
</dbReference>
<feature type="transmembrane region" description="Helical" evidence="6">
    <location>
        <begin position="39"/>
        <end position="61"/>
    </location>
</feature>
<keyword evidence="7" id="KW-1185">Reference proteome</keyword>
<comment type="similarity">
    <text evidence="6">Belongs to the insect chemoreceptor superfamily. Gustatory receptor (GR) family.</text>
</comment>
<dbReference type="GeneID" id="108015352"/>
<comment type="subcellular location">
    <subcellularLocation>
        <location evidence="1 6">Cell membrane</location>
        <topology evidence="1 6">Multi-pass membrane protein</topology>
    </subcellularLocation>
</comment>
<dbReference type="Proteomes" id="UP001652628">
    <property type="component" value="Chromosome X"/>
</dbReference>
<dbReference type="CTD" id="31865"/>
<comment type="function">
    <text evidence="6">Gustatory receptor which mediates acceptance or avoidance behavior, depending on its substrates.</text>
</comment>
<sequence length="385" mass="44341">MSGRLGRVLEFHLRLYQVLGFHGLPLPGDGSPARTRRQLMAWSLFLLISLSGLIITCLTSGEEFLYRGDMFGCVNDALKYVFAELAVAAIYLETLSSQRHLANFWWLHAKLGGRRVGAASLRSEFQQYRRYLVSLYGMMCSELLLHLGLWQVQPLTNHMFLFWSSYEPLVCLTYMRNIQFVLHLELLREQLTALERELGLLAEYSRFASETGRSFPGFESFLRRRLLHKQRLYSDVYDMLKCFLGAFNFSILAVLLTINIRIAVDCYFMYYSMYNNVVNIDYYLILPALLEIPAFIYASQSCMVVVPRIAHQLHNIVTDSGCCSCPDLSLQIQNFSLQLLHQPVRIDCLGLTTLDCSLLTRIACSVGTYMIYTIQFIPKFSNQYM</sequence>
<dbReference type="Pfam" id="PF08395">
    <property type="entry name" value="7tm_7"/>
    <property type="match status" value="1"/>
</dbReference>
<proteinExistence type="inferred from homology"/>
<protein>
    <recommendedName>
        <fullName evidence="6">Gustatory receptor</fullName>
    </recommendedName>
</protein>